<name>A0A0L8GXB9_OCTBM</name>
<organism evidence="1">
    <name type="scientific">Octopus bimaculoides</name>
    <name type="common">California two-spotted octopus</name>
    <dbReference type="NCBI Taxonomy" id="37653"/>
    <lineage>
        <taxon>Eukaryota</taxon>
        <taxon>Metazoa</taxon>
        <taxon>Spiralia</taxon>
        <taxon>Lophotrochozoa</taxon>
        <taxon>Mollusca</taxon>
        <taxon>Cephalopoda</taxon>
        <taxon>Coleoidea</taxon>
        <taxon>Octopodiformes</taxon>
        <taxon>Octopoda</taxon>
        <taxon>Incirrata</taxon>
        <taxon>Octopodidae</taxon>
        <taxon>Octopus</taxon>
    </lineage>
</organism>
<gene>
    <name evidence="1" type="ORF">OCBIM_22026338mg</name>
</gene>
<dbReference type="EMBL" id="KQ420029">
    <property type="protein sequence ID" value="KOF81577.1"/>
    <property type="molecule type" value="Genomic_DNA"/>
</dbReference>
<sequence>MFSQCMQNAPKQLEKLCWLMFRTTIQETQCWEVIKSRERKRRSKMYIHEKEFQFLVHVGVNGWVGEKREDTLQLVMH</sequence>
<reference evidence="1" key="1">
    <citation type="submission" date="2015-07" db="EMBL/GenBank/DDBJ databases">
        <title>MeaNS - Measles Nucleotide Surveillance Program.</title>
        <authorList>
            <person name="Tran T."/>
            <person name="Druce J."/>
        </authorList>
    </citation>
    <scope>NUCLEOTIDE SEQUENCE</scope>
    <source>
        <strain evidence="1">UCB-OBI-ISO-001</strain>
        <tissue evidence="1">Gonad</tissue>
    </source>
</reference>
<accession>A0A0L8GXB9</accession>
<evidence type="ECO:0000313" key="1">
    <source>
        <dbReference type="EMBL" id="KOF81577.1"/>
    </source>
</evidence>
<dbReference type="AlphaFoldDB" id="A0A0L8GXB9"/>
<proteinExistence type="predicted"/>
<protein>
    <submittedName>
        <fullName evidence="1">Uncharacterized protein</fullName>
    </submittedName>
</protein>